<dbReference type="EMBL" id="CP080389">
    <property type="protein sequence ID" value="WHO11794.1"/>
    <property type="molecule type" value="Genomic_DNA"/>
</dbReference>
<dbReference type="Pfam" id="PF02423">
    <property type="entry name" value="OCD_Mu_crystall"/>
    <property type="match status" value="1"/>
</dbReference>
<proteinExistence type="inferred from homology"/>
<accession>A0ABY8RXP3</accession>
<dbReference type="PANTHER" id="PTHR13812:SF19">
    <property type="entry name" value="KETIMINE REDUCTASE MU-CRYSTALLIN"/>
    <property type="match status" value="1"/>
</dbReference>
<geneLocation type="plasmid" evidence="3 4">
    <name>pO132a</name>
</geneLocation>
<evidence type="ECO:0000313" key="4">
    <source>
        <dbReference type="Proteomes" id="UP001225611"/>
    </source>
</evidence>
<dbReference type="Gene3D" id="3.40.50.720">
    <property type="entry name" value="NAD(P)-binding Rossmann-like Domain"/>
    <property type="match status" value="1"/>
</dbReference>
<dbReference type="InterPro" id="IPR036291">
    <property type="entry name" value="NAD(P)-bd_dom_sf"/>
</dbReference>
<dbReference type="Proteomes" id="UP001225611">
    <property type="component" value="Plasmid pO132a"/>
</dbReference>
<dbReference type="InterPro" id="IPR023401">
    <property type="entry name" value="ODC_N"/>
</dbReference>
<organism evidence="3 4">
    <name type="scientific">Agrobacterium cucumeris</name>
    <dbReference type="NCBI Taxonomy" id="2862866"/>
    <lineage>
        <taxon>Bacteria</taxon>
        <taxon>Pseudomonadati</taxon>
        <taxon>Pseudomonadota</taxon>
        <taxon>Alphaproteobacteria</taxon>
        <taxon>Hyphomicrobiales</taxon>
        <taxon>Rhizobiaceae</taxon>
        <taxon>Rhizobium/Agrobacterium group</taxon>
        <taxon>Agrobacterium</taxon>
    </lineage>
</organism>
<dbReference type="NCBIfam" id="NF004793">
    <property type="entry name" value="PRK06141.1"/>
    <property type="match status" value="1"/>
</dbReference>
<protein>
    <submittedName>
        <fullName evidence="3">Ornithine cyclodeaminase family protein</fullName>
    </submittedName>
</protein>
<sequence length="328" mass="35356">MTTGPISISERDLSSLLPMNKLVEALRTSFKDGCHAPPREHHEIDVASGENATLLLMPAWSKQGPRRYLGVKQVNVFPGNARISKPALTSIYNLFDGDTGEHLASMDGNTITGRRTVAVSALAASYLSRPDATTLTVVGSGRIASLIPYAYKAVRDIQHVKIWDIDPASAERLRLKLTDDGFGCEIVESLEEAVNSADIVSAATLSRTPLVLGKWLHPGTHVDLIGAFTADMRESDDECIARADVYVDTMEAFHEAGDLIQPQRSNAIDRDHVKGTLADIVSGRLPGRQSRDAVTVFKAVGTALADLSAASLAYEGSSKQFKSSSRKV</sequence>
<comment type="similarity">
    <text evidence="1">Belongs to the ornithine cyclodeaminase/mu-crystallin family.</text>
</comment>
<keyword evidence="4" id="KW-1185">Reference proteome</keyword>
<dbReference type="PANTHER" id="PTHR13812">
    <property type="entry name" value="KETIMINE REDUCTASE MU-CRYSTALLIN"/>
    <property type="match status" value="1"/>
</dbReference>
<keyword evidence="3" id="KW-0614">Plasmid</keyword>
<dbReference type="SUPFAM" id="SSF51735">
    <property type="entry name" value="NAD(P)-binding Rossmann-fold domains"/>
    <property type="match status" value="1"/>
</dbReference>
<evidence type="ECO:0000256" key="1">
    <source>
        <dbReference type="ARBA" id="ARBA00008903"/>
    </source>
</evidence>
<dbReference type="InterPro" id="IPR003462">
    <property type="entry name" value="ODC_Mu_crystall"/>
</dbReference>
<dbReference type="PIRSF" id="PIRSF001439">
    <property type="entry name" value="CryM"/>
    <property type="match status" value="1"/>
</dbReference>
<reference evidence="3 4" key="1">
    <citation type="journal article" date="2023" name="Syst. Appl. Microbiol.">
        <title>Agrobacterium cucumeris sp. nov. isolated from crazy roots on cucumber (Cucumis sativus).</title>
        <authorList>
            <person name="Warabieda M."/>
            <person name="Kuzmanovic N."/>
            <person name="Trzcinski P."/>
            <person name="Pulawska J."/>
        </authorList>
    </citation>
    <scope>NUCLEOTIDE SEQUENCE [LARGE SCALE GENOMIC DNA]</scope>
    <source>
        <strain evidence="3 4">O132</strain>
    </source>
</reference>
<dbReference type="RefSeq" id="WP_269703786.1">
    <property type="nucleotide sequence ID" value="NZ_CP080389.1"/>
</dbReference>
<gene>
    <name evidence="3" type="ORF">KZ699_24315</name>
</gene>
<evidence type="ECO:0000313" key="3">
    <source>
        <dbReference type="EMBL" id="WHO11794.1"/>
    </source>
</evidence>
<keyword evidence="2" id="KW-0520">NAD</keyword>
<dbReference type="Gene3D" id="3.30.1780.10">
    <property type="entry name" value="ornithine cyclodeaminase, domain 1"/>
    <property type="match status" value="1"/>
</dbReference>
<name>A0ABY8RXP3_9HYPH</name>
<evidence type="ECO:0000256" key="2">
    <source>
        <dbReference type="ARBA" id="ARBA00023027"/>
    </source>
</evidence>